<comment type="caution">
    <text evidence="10">The sequence shown here is derived from an EMBL/GenBank/DDBJ whole genome shotgun (WGS) entry which is preliminary data.</text>
</comment>
<feature type="domain" description="Prp18" evidence="9">
    <location>
        <begin position="288"/>
        <end position="426"/>
    </location>
</feature>
<feature type="region of interest" description="Disordered" evidence="8">
    <location>
        <begin position="251"/>
        <end position="279"/>
    </location>
</feature>
<dbReference type="GO" id="GO:0005682">
    <property type="term" value="C:U5 snRNP"/>
    <property type="evidence" value="ECO:0007669"/>
    <property type="project" value="TreeGrafter"/>
</dbReference>
<dbReference type="GO" id="GO:0046540">
    <property type="term" value="C:U4/U6 x U5 tri-snRNP complex"/>
    <property type="evidence" value="ECO:0007669"/>
    <property type="project" value="TreeGrafter"/>
</dbReference>
<keyword evidence="6" id="KW-0508">mRNA splicing</keyword>
<comment type="subcellular location">
    <subcellularLocation>
        <location evidence="1">Nucleus</location>
    </subcellularLocation>
</comment>
<feature type="region of interest" description="Disordered" evidence="8">
    <location>
        <begin position="10"/>
        <end position="154"/>
    </location>
</feature>
<keyword evidence="11" id="KW-1185">Reference proteome</keyword>
<evidence type="ECO:0000256" key="8">
    <source>
        <dbReference type="SAM" id="MobiDB-lite"/>
    </source>
</evidence>
<dbReference type="SUPFAM" id="SSF47938">
    <property type="entry name" value="Functional domain of the splicing factor Prp18"/>
    <property type="match status" value="1"/>
</dbReference>
<dbReference type="Pfam" id="PF02840">
    <property type="entry name" value="Prp18"/>
    <property type="match status" value="1"/>
</dbReference>
<dbReference type="SUPFAM" id="SSF158230">
    <property type="entry name" value="PRP4-like"/>
    <property type="match status" value="1"/>
</dbReference>
<dbReference type="InterPro" id="IPR036285">
    <property type="entry name" value="PRP4-like_sf"/>
</dbReference>
<evidence type="ECO:0000259" key="9">
    <source>
        <dbReference type="Pfam" id="PF02840"/>
    </source>
</evidence>
<evidence type="ECO:0000256" key="6">
    <source>
        <dbReference type="ARBA" id="ARBA00023187"/>
    </source>
</evidence>
<sequence length="439" mass="49560">MDALKALVQQKQAIVASTSSSTAASSTKKKRYLTASQRRQIEQEEEERQSQQQQGEGGKDTIERKKKKKRKRNKQNDDDSSDQEGPDLTTLLTTKRYPALDKKQKKSSSADNDDDGGATTSLHADNNGHGTQTRGRNDNGHVSKRTNSDENSQDNIIMGSLCQLSQDQVTNKLRSYGLPIRLFGEITTTTTSTSTSTSTHGDFTRLQRLYTAIKGREEAMLGASEKDEFLLDSADRTRNVFLENANDTFAATTTTTTQQNTTSTTDHHQQQQELTAEEQNDKPKRIYRYFKSLLRQWEGELNSRPDAIKRTMSGKNDIKTLKQCKDYIRPLFTLCKRREIEESLQNHLFNIVLYCEQGEFVKAHDAYLDVAIGRAAWPIGVTMVGIHARSGRAKIESANVAHVMNSELQRKYLTSVKRLMSFAQRVRVDVDPSKKVVNL</sequence>
<dbReference type="GO" id="GO:0000350">
    <property type="term" value="P:generation of catalytic spliceosome for second transesterification step"/>
    <property type="evidence" value="ECO:0007669"/>
    <property type="project" value="TreeGrafter"/>
</dbReference>
<protein>
    <recommendedName>
        <fullName evidence="3">Pre-mRNA-splicing factor 18</fullName>
    </recommendedName>
</protein>
<name>A0AAD8XZS0_9STRA</name>
<dbReference type="InterPro" id="IPR004098">
    <property type="entry name" value="Prp18"/>
</dbReference>
<dbReference type="PANTHER" id="PTHR13007">
    <property type="entry name" value="PRE-MRNA SPLICING FACTOR-RELATED"/>
    <property type="match status" value="1"/>
</dbReference>
<organism evidence="10 11">
    <name type="scientific">Skeletonema marinoi</name>
    <dbReference type="NCBI Taxonomy" id="267567"/>
    <lineage>
        <taxon>Eukaryota</taxon>
        <taxon>Sar</taxon>
        <taxon>Stramenopiles</taxon>
        <taxon>Ochrophyta</taxon>
        <taxon>Bacillariophyta</taxon>
        <taxon>Coscinodiscophyceae</taxon>
        <taxon>Thalassiosirophycidae</taxon>
        <taxon>Thalassiosirales</taxon>
        <taxon>Skeletonemataceae</taxon>
        <taxon>Skeletonema</taxon>
        <taxon>Skeletonema marinoi-dohrnii complex</taxon>
    </lineage>
</organism>
<evidence type="ECO:0000256" key="4">
    <source>
        <dbReference type="ARBA" id="ARBA00022664"/>
    </source>
</evidence>
<feature type="compositionally biased region" description="Low complexity" evidence="8">
    <location>
        <begin position="16"/>
        <end position="26"/>
    </location>
</feature>
<dbReference type="Gene3D" id="1.20.940.10">
    <property type="entry name" value="Functional domain of the splicing factor Prp18"/>
    <property type="match status" value="1"/>
</dbReference>
<dbReference type="GO" id="GO:0071021">
    <property type="term" value="C:U2-type post-spliceosomal complex"/>
    <property type="evidence" value="ECO:0007669"/>
    <property type="project" value="TreeGrafter"/>
</dbReference>
<evidence type="ECO:0000313" key="11">
    <source>
        <dbReference type="Proteomes" id="UP001224775"/>
    </source>
</evidence>
<evidence type="ECO:0000256" key="5">
    <source>
        <dbReference type="ARBA" id="ARBA00022728"/>
    </source>
</evidence>
<gene>
    <name evidence="10" type="ORF">QTG54_012891</name>
</gene>
<keyword evidence="5" id="KW-0747">Spliceosome</keyword>
<keyword evidence="4" id="KW-0507">mRNA processing</keyword>
<keyword evidence="7" id="KW-0539">Nucleus</keyword>
<dbReference type="EMBL" id="JATAAI010000029">
    <property type="protein sequence ID" value="KAK1736291.1"/>
    <property type="molecule type" value="Genomic_DNA"/>
</dbReference>
<feature type="compositionally biased region" description="Basic residues" evidence="8">
    <location>
        <begin position="64"/>
        <end position="73"/>
    </location>
</feature>
<dbReference type="PANTHER" id="PTHR13007:SF19">
    <property type="entry name" value="PRE-MRNA-SPLICING FACTOR 18"/>
    <property type="match status" value="1"/>
</dbReference>
<evidence type="ECO:0000256" key="7">
    <source>
        <dbReference type="ARBA" id="ARBA00023242"/>
    </source>
</evidence>
<evidence type="ECO:0000256" key="2">
    <source>
        <dbReference type="ARBA" id="ARBA00008137"/>
    </source>
</evidence>
<feature type="compositionally biased region" description="Polar residues" evidence="8">
    <location>
        <begin position="122"/>
        <end position="134"/>
    </location>
</feature>
<dbReference type="AlphaFoldDB" id="A0AAD8XZS0"/>
<proteinExistence type="inferred from homology"/>
<comment type="similarity">
    <text evidence="2">Belongs to the PRP18 family.</text>
</comment>
<reference evidence="10" key="1">
    <citation type="submission" date="2023-06" db="EMBL/GenBank/DDBJ databases">
        <title>Survivors Of The Sea: Transcriptome response of Skeletonema marinoi to long-term dormancy.</title>
        <authorList>
            <person name="Pinder M.I.M."/>
            <person name="Kourtchenko O."/>
            <person name="Robertson E.K."/>
            <person name="Larsson T."/>
            <person name="Maumus F."/>
            <person name="Osuna-Cruz C.M."/>
            <person name="Vancaester E."/>
            <person name="Stenow R."/>
            <person name="Vandepoele K."/>
            <person name="Ploug H."/>
            <person name="Bruchert V."/>
            <person name="Godhe A."/>
            <person name="Topel M."/>
        </authorList>
    </citation>
    <scope>NUCLEOTIDE SEQUENCE</scope>
    <source>
        <strain evidence="10">R05AC</strain>
    </source>
</reference>
<accession>A0AAD8XZS0</accession>
<evidence type="ECO:0000313" key="10">
    <source>
        <dbReference type="EMBL" id="KAK1736291.1"/>
    </source>
</evidence>
<evidence type="ECO:0000256" key="1">
    <source>
        <dbReference type="ARBA" id="ARBA00004123"/>
    </source>
</evidence>
<dbReference type="InterPro" id="IPR039979">
    <property type="entry name" value="PRPF18"/>
</dbReference>
<feature type="compositionally biased region" description="Low complexity" evidence="8">
    <location>
        <begin position="251"/>
        <end position="264"/>
    </location>
</feature>
<dbReference type="Proteomes" id="UP001224775">
    <property type="component" value="Unassembled WGS sequence"/>
</dbReference>
<evidence type="ECO:0000256" key="3">
    <source>
        <dbReference type="ARBA" id="ARBA00018242"/>
    </source>
</evidence>